<feature type="region of interest" description="Disordered" evidence="1">
    <location>
        <begin position="36"/>
        <end position="77"/>
    </location>
</feature>
<dbReference type="Proteomes" id="UP000074072">
    <property type="component" value="Unassembled WGS sequence"/>
</dbReference>
<organism evidence="3 4">
    <name type="scientific">Sphingomonas sanguinis</name>
    <dbReference type="NCBI Taxonomy" id="33051"/>
    <lineage>
        <taxon>Bacteria</taxon>
        <taxon>Pseudomonadati</taxon>
        <taxon>Pseudomonadota</taxon>
        <taxon>Alphaproteobacteria</taxon>
        <taxon>Sphingomonadales</taxon>
        <taxon>Sphingomonadaceae</taxon>
        <taxon>Sphingomonas</taxon>
    </lineage>
</organism>
<feature type="chain" id="PRO_5007549286" evidence="2">
    <location>
        <begin position="32"/>
        <end position="608"/>
    </location>
</feature>
<evidence type="ECO:0000256" key="1">
    <source>
        <dbReference type="SAM" id="MobiDB-lite"/>
    </source>
</evidence>
<dbReference type="AlphaFoldDB" id="A0A147J354"/>
<evidence type="ECO:0000313" key="4">
    <source>
        <dbReference type="Proteomes" id="UP000074072"/>
    </source>
</evidence>
<proteinExistence type="predicted"/>
<name>A0A147J354_9SPHN</name>
<dbReference type="EMBL" id="LDTE01000001">
    <property type="protein sequence ID" value="KTW03292.1"/>
    <property type="molecule type" value="Genomic_DNA"/>
</dbReference>
<comment type="caution">
    <text evidence="3">The sequence shown here is derived from an EMBL/GenBank/DDBJ whole genome shotgun (WGS) entry which is preliminary data.</text>
</comment>
<accession>A0A147J354</accession>
<evidence type="ECO:0000256" key="2">
    <source>
        <dbReference type="SAM" id="SignalP"/>
    </source>
</evidence>
<feature type="compositionally biased region" description="Low complexity" evidence="1">
    <location>
        <begin position="52"/>
        <end position="77"/>
    </location>
</feature>
<reference evidence="3 4" key="1">
    <citation type="journal article" date="2016" name="Front. Microbiol.">
        <title>Genomic Resource of Rice Seed Associated Bacteria.</title>
        <authorList>
            <person name="Midha S."/>
            <person name="Bansal K."/>
            <person name="Sharma S."/>
            <person name="Kumar N."/>
            <person name="Patil P.P."/>
            <person name="Chaudhry V."/>
            <person name="Patil P.B."/>
        </authorList>
    </citation>
    <scope>NUCLEOTIDE SEQUENCE [LARGE SCALE GENOMIC DNA]</scope>
    <source>
        <strain evidence="3 4">SB4</strain>
    </source>
</reference>
<dbReference type="PATRIC" id="fig|33051.4.peg.4"/>
<keyword evidence="2" id="KW-0732">Signal</keyword>
<evidence type="ECO:0000313" key="3">
    <source>
        <dbReference type="EMBL" id="KTW03292.1"/>
    </source>
</evidence>
<protein>
    <submittedName>
        <fullName evidence="3">Uncharacterized protein</fullName>
    </submittedName>
</protein>
<sequence>MATCNKRTAAFRHLPRAVALLMVGAAAIAAAQDRPESLLPPGFGQPSAPSSGRATPRPTPTPVRTAPGAVVAPAPTPTPADAVGALIESLASPAPSPTPSPTPTMSARQLAEYELPASARRSLALVGPAGPGEGALDQNVFAGADGRVAETLMRRLSAPLPSRWASILLRRTLASRMTTPRGVNGADFAAERAWLLLRMGEAQVARAVVQSVDPGNYTPKLYQVAMNALLAASDPAGLCPLADGGAAVTGLGGYRVAQGWCAALAGDGARGTALVRQVRRQGIADEFDMKLADKLMGASAGRRAVTIEWGDADRLTTWRYGLATATGMTVPPDYLAYVGPQVRGWLATSAPVAATDRAAVVDQAAAMGVLSNAALVDFYSSLADDDQASRDQAAIGNDLRNAYAASDEGQRLSAIRSLWGSAERTPYARLILTARAVARLPVVADGNEADRLVASMLSAGLDRSAARWRDAVKAGSDGWAMILLSDPDRQGQVSYDQVSSYGGGDAFKQRLFFAGLAGLGRLSRSDIEKGAEALDVRVGQSNAWTEALDQAVADEQPGMVVLLCAIGMQTGDWRGVPPQGLYRILEALRSVGMDTEARMIAAEAIARA</sequence>
<gene>
    <name evidence="3" type="ORF">SB4_00015</name>
</gene>
<feature type="signal peptide" evidence="2">
    <location>
        <begin position="1"/>
        <end position="31"/>
    </location>
</feature>